<protein>
    <submittedName>
        <fullName evidence="2">Tumor necrosis factor alpha-induced protein 2</fullName>
    </submittedName>
</protein>
<dbReference type="PANTHER" id="PTHR21292">
    <property type="entry name" value="EXOCYST COMPLEX COMPONENT SEC6-RELATED"/>
    <property type="match status" value="1"/>
</dbReference>
<dbReference type="GO" id="GO:0000149">
    <property type="term" value="F:SNARE binding"/>
    <property type="evidence" value="ECO:0007669"/>
    <property type="project" value="TreeGrafter"/>
</dbReference>
<dbReference type="InterPro" id="IPR010326">
    <property type="entry name" value="EXOC3/Sec6"/>
</dbReference>
<dbReference type="EMBL" id="RHFK02000011">
    <property type="protein sequence ID" value="TWW68408.1"/>
    <property type="molecule type" value="Genomic_DNA"/>
</dbReference>
<evidence type="ECO:0000313" key="2">
    <source>
        <dbReference type="EMBL" id="TWW68408.1"/>
    </source>
</evidence>
<reference evidence="2 3" key="1">
    <citation type="submission" date="2019-04" db="EMBL/GenBank/DDBJ databases">
        <title>Chromosome genome assembly for Takifugu flavidus.</title>
        <authorList>
            <person name="Xiao S."/>
        </authorList>
    </citation>
    <scope>NUCLEOTIDE SEQUENCE [LARGE SCALE GENOMIC DNA]</scope>
    <source>
        <strain evidence="2">HTHZ2018</strain>
        <tissue evidence="2">Muscle</tissue>
    </source>
</reference>
<accession>A0A5C6NP04</accession>
<gene>
    <name evidence="2" type="ORF">D4764_19G0002060</name>
</gene>
<dbReference type="AlphaFoldDB" id="A0A5C6NP04"/>
<evidence type="ECO:0000256" key="1">
    <source>
        <dbReference type="ARBA" id="ARBA00009447"/>
    </source>
</evidence>
<comment type="caution">
    <text evidence="2">The sequence shown here is derived from an EMBL/GenBank/DDBJ whole genome shotgun (WGS) entry which is preliminary data.</text>
</comment>
<proteinExistence type="inferred from homology"/>
<dbReference type="GO" id="GO:0051601">
    <property type="term" value="P:exocyst localization"/>
    <property type="evidence" value="ECO:0007669"/>
    <property type="project" value="TreeGrafter"/>
</dbReference>
<dbReference type="InterPro" id="IPR042532">
    <property type="entry name" value="EXOC3/Sec6_C"/>
</dbReference>
<keyword evidence="3" id="KW-1185">Reference proteome</keyword>
<dbReference type="Pfam" id="PF06046">
    <property type="entry name" value="Sec6"/>
    <property type="match status" value="1"/>
</dbReference>
<name>A0A5C6NP04_9TELE</name>
<dbReference type="Proteomes" id="UP000324091">
    <property type="component" value="Chromosome 19"/>
</dbReference>
<dbReference type="GO" id="GO:0006887">
    <property type="term" value="P:exocytosis"/>
    <property type="evidence" value="ECO:0007669"/>
    <property type="project" value="InterPro"/>
</dbReference>
<dbReference type="GO" id="GO:0000145">
    <property type="term" value="C:exocyst"/>
    <property type="evidence" value="ECO:0007669"/>
    <property type="project" value="InterPro"/>
</dbReference>
<sequence length="572" mass="66729">MKMWKNFRRENLKQTENEVDHKEVPQQQDQLEEVSKKLIMREEQLFTQDFCSEEEEDQLLRDFETLRLQIWMAVHSTFSSSSLSKLDILRSAMVSIQQQEEQDQRWKECPGNRVPMWRPQRCLSTHNTLLRNMVEARLLKATEEDEGGPNRLSSHLKREVCSLGKRVKEDLLTVVRVVKDCYPPHMDILNLYARLYHCSFSARLSRLAASGPDPDDCMYLLFWTNRYYPDEILKHEDLDGRINTACLGSLLQQDKLNQLENQYLVHKQDKVKLWLNTALKKEEESWLNGGIPELIDQYYFSPLAINVIQMIDSTLAEFTCMIRDQRRADSITTHLKAFLDSYRLCLEAFVKLNPRNVRSVIKAHLVCEQQLRDYVTVQIGSVSEQQQRQCLNTLAALWDCGFGCLTYPIHAQMKMSFRHLWKPIWMDGSLPVVDSVLDCLNQELTDLTDLQPACRQSLLSVLHQDLVLCYVKTIMKTGPKSKEQQVGGAQRMIEDTRKINRFFADEGCSESLWLGELLLCLAEILRLQDPASVQLEMVNLARAFPDLRYVRQSELAEVNGRWYRRKDNTLIE</sequence>
<dbReference type="PANTHER" id="PTHR21292:SF4">
    <property type="entry name" value="TUMOR NECROSIS FACTOR ALPHA-INDUCED PROTEIN 2"/>
    <property type="match status" value="1"/>
</dbReference>
<dbReference type="Gene3D" id="1.10.357.70">
    <property type="entry name" value="Exocyst complex component Sec6, C-terminal domain"/>
    <property type="match status" value="1"/>
</dbReference>
<evidence type="ECO:0000313" key="3">
    <source>
        <dbReference type="Proteomes" id="UP000324091"/>
    </source>
</evidence>
<comment type="similarity">
    <text evidence="1">Belongs to the SEC6 family.</text>
</comment>
<organism evidence="2 3">
    <name type="scientific">Takifugu flavidus</name>
    <name type="common">sansaifugu</name>
    <dbReference type="NCBI Taxonomy" id="433684"/>
    <lineage>
        <taxon>Eukaryota</taxon>
        <taxon>Metazoa</taxon>
        <taxon>Chordata</taxon>
        <taxon>Craniata</taxon>
        <taxon>Vertebrata</taxon>
        <taxon>Euteleostomi</taxon>
        <taxon>Actinopterygii</taxon>
        <taxon>Neopterygii</taxon>
        <taxon>Teleostei</taxon>
        <taxon>Neoteleostei</taxon>
        <taxon>Acanthomorphata</taxon>
        <taxon>Eupercaria</taxon>
        <taxon>Tetraodontiformes</taxon>
        <taxon>Tetradontoidea</taxon>
        <taxon>Tetraodontidae</taxon>
        <taxon>Takifugu</taxon>
    </lineage>
</organism>